<dbReference type="Pfam" id="PF00440">
    <property type="entry name" value="TetR_N"/>
    <property type="match status" value="1"/>
</dbReference>
<organism evidence="4 5">
    <name type="scientific">Tumebacillus amylolyticus</name>
    <dbReference type="NCBI Taxonomy" id="2801339"/>
    <lineage>
        <taxon>Bacteria</taxon>
        <taxon>Bacillati</taxon>
        <taxon>Bacillota</taxon>
        <taxon>Bacilli</taxon>
        <taxon>Bacillales</taxon>
        <taxon>Alicyclobacillaceae</taxon>
        <taxon>Tumebacillus</taxon>
    </lineage>
</organism>
<keyword evidence="5" id="KW-1185">Reference proteome</keyword>
<evidence type="ECO:0000256" key="1">
    <source>
        <dbReference type="ARBA" id="ARBA00023125"/>
    </source>
</evidence>
<accession>A0ABS1J7U1</accession>
<name>A0ABS1J7U1_9BACL</name>
<dbReference type="SUPFAM" id="SSF48498">
    <property type="entry name" value="Tetracyclin repressor-like, C-terminal domain"/>
    <property type="match status" value="1"/>
</dbReference>
<dbReference type="SUPFAM" id="SSF46689">
    <property type="entry name" value="Homeodomain-like"/>
    <property type="match status" value="1"/>
</dbReference>
<dbReference type="PRINTS" id="PR00455">
    <property type="entry name" value="HTHTETR"/>
</dbReference>
<evidence type="ECO:0000256" key="2">
    <source>
        <dbReference type="PROSITE-ProRule" id="PRU00335"/>
    </source>
</evidence>
<dbReference type="EMBL" id="JAEQNB010000001">
    <property type="protein sequence ID" value="MBL0386341.1"/>
    <property type="molecule type" value="Genomic_DNA"/>
</dbReference>
<dbReference type="InterPro" id="IPR009057">
    <property type="entry name" value="Homeodomain-like_sf"/>
</dbReference>
<dbReference type="Gene3D" id="1.10.10.60">
    <property type="entry name" value="Homeodomain-like"/>
    <property type="match status" value="1"/>
</dbReference>
<sequence>MCINGGPPLNDDLQNLEQIEETAEQWTDKHWQILEAAVKVFSEKGFNASRTSEVAKEAGVSEGTVFNYFKTKKDLLKGMLIPLLLRFFRPWLLRGVEKIFNNRQGRPVEDVMTDLVRDRVHLAQANLPLIKAIASEAPFQPELFAPVREQILPQILEVATRFFQEEMEKGTFRTIDPLLAFRGLLSMLAGYVIMRNIAPEEFQLQEEEVEIRRLVDLYLHGLLPREES</sequence>
<feature type="domain" description="HTH tetR-type" evidence="3">
    <location>
        <begin position="27"/>
        <end position="87"/>
    </location>
</feature>
<protein>
    <submittedName>
        <fullName evidence="4">TetR/AcrR family transcriptional regulator</fullName>
    </submittedName>
</protein>
<dbReference type="PANTHER" id="PTHR30055:SF222">
    <property type="entry name" value="REGULATORY PROTEIN"/>
    <property type="match status" value="1"/>
</dbReference>
<dbReference type="PROSITE" id="PS50977">
    <property type="entry name" value="HTH_TETR_2"/>
    <property type="match status" value="1"/>
</dbReference>
<gene>
    <name evidence="4" type="ORF">JJB07_06745</name>
</gene>
<dbReference type="InterPro" id="IPR050109">
    <property type="entry name" value="HTH-type_TetR-like_transc_reg"/>
</dbReference>
<dbReference type="InterPro" id="IPR036271">
    <property type="entry name" value="Tet_transcr_reg_TetR-rel_C_sf"/>
</dbReference>
<dbReference type="PANTHER" id="PTHR30055">
    <property type="entry name" value="HTH-TYPE TRANSCRIPTIONAL REGULATOR RUTR"/>
    <property type="match status" value="1"/>
</dbReference>
<feature type="DNA-binding region" description="H-T-H motif" evidence="2">
    <location>
        <begin position="50"/>
        <end position="69"/>
    </location>
</feature>
<dbReference type="InterPro" id="IPR001647">
    <property type="entry name" value="HTH_TetR"/>
</dbReference>
<keyword evidence="1 2" id="KW-0238">DNA-binding</keyword>
<dbReference type="Proteomes" id="UP000602284">
    <property type="component" value="Unassembled WGS sequence"/>
</dbReference>
<proteinExistence type="predicted"/>
<evidence type="ECO:0000259" key="3">
    <source>
        <dbReference type="PROSITE" id="PS50977"/>
    </source>
</evidence>
<reference evidence="4 5" key="1">
    <citation type="submission" date="2021-01" db="EMBL/GenBank/DDBJ databases">
        <title>Tumebacillus sp. strain ITR2 16S ribosomal RNA gene Genome sequencing and assembly.</title>
        <authorList>
            <person name="Kang M."/>
        </authorList>
    </citation>
    <scope>NUCLEOTIDE SEQUENCE [LARGE SCALE GENOMIC DNA]</scope>
    <source>
        <strain evidence="4 5">ITR2</strain>
    </source>
</reference>
<dbReference type="Pfam" id="PF14246">
    <property type="entry name" value="TetR_C_7"/>
    <property type="match status" value="1"/>
</dbReference>
<comment type="caution">
    <text evidence="4">The sequence shown here is derived from an EMBL/GenBank/DDBJ whole genome shotgun (WGS) entry which is preliminary data.</text>
</comment>
<dbReference type="Gene3D" id="1.10.357.10">
    <property type="entry name" value="Tetracycline Repressor, domain 2"/>
    <property type="match status" value="1"/>
</dbReference>
<evidence type="ECO:0000313" key="5">
    <source>
        <dbReference type="Proteomes" id="UP000602284"/>
    </source>
</evidence>
<evidence type="ECO:0000313" key="4">
    <source>
        <dbReference type="EMBL" id="MBL0386341.1"/>
    </source>
</evidence>
<dbReference type="InterPro" id="IPR039536">
    <property type="entry name" value="TetR_C_Proteobacteria"/>
</dbReference>